<dbReference type="GO" id="GO:0005524">
    <property type="term" value="F:ATP binding"/>
    <property type="evidence" value="ECO:0007669"/>
    <property type="project" value="UniProtKB-KW"/>
</dbReference>
<evidence type="ECO:0000313" key="6">
    <source>
        <dbReference type="Proteomes" id="UP000006380"/>
    </source>
</evidence>
<dbReference type="InterPro" id="IPR003959">
    <property type="entry name" value="ATPase_AAA_core"/>
</dbReference>
<dbReference type="STRING" id="360105.CCV52592_1490"/>
<dbReference type="OrthoDB" id="9802352at2"/>
<proteinExistence type="inferred from homology"/>
<dbReference type="InterPro" id="IPR027417">
    <property type="entry name" value="P-loop_NTPase"/>
</dbReference>
<dbReference type="SUPFAM" id="SSF52540">
    <property type="entry name" value="P-loop containing nucleoside triphosphate hydrolases"/>
    <property type="match status" value="1"/>
</dbReference>
<dbReference type="KEGG" id="ccv:CCV52592_1490"/>
<evidence type="ECO:0000313" key="5">
    <source>
        <dbReference type="EMBL" id="ALF45088.1"/>
    </source>
</evidence>
<comment type="similarity">
    <text evidence="1">Belongs to the AAA ATPase family.</text>
</comment>
<dbReference type="InterPro" id="IPR050221">
    <property type="entry name" value="26S_Proteasome_ATPase"/>
</dbReference>
<feature type="domain" description="AAA+ ATPase" evidence="4">
    <location>
        <begin position="356"/>
        <end position="494"/>
    </location>
</feature>
<sequence length="577" mass="65989">MQYLLDFLNSDIKKSKISALIKCSEEEAKILRHLSKIYIEGVANISVYDLLCTVFGSQDYRHLLYLKFIKSLLDYGWIVQSYNIFKTPENTNKSSGTNLLALLHSEISLSPSFLKILEEGSTKVELPMPSAYEDHLEYLKDQFLRIELYAKAAMFQSGASDAKARIKTQINELEARINERIEISKISIKIEQIFKDNALSVKEQLIFLALLKEEYAGDFENGRDLNALIGLISDDEFERIKNRSLLEDGSALIENGLIDYDEVLNAFGNVSRNFFINEEILQSIMHPKNDNESKKLKLESLVKEQEIFELIEPATSLDDVVLNEKTKELLGAILKQVDKKVLARLNSWGIKNRRGIDAKIIFYGEPGTGKTMSAIGLAKSLKKQILSFDCSKILSKYVGESEQNVRKIFDTYKEICKKSKSEPVLLLNEADQFLSTRVESSSGAEKMHNQMQNIFLEQIERFEGVLIATTNFLQSLDSAFSRRFDYKIEFKKPDFKQRLAIWRKILPENANFEENFSLERLAEFNLSGAQIVLVLKNTALKVAVKDDAIFTFDDFKTTIERELNSAFGEDKRVGFNY</sequence>
<dbReference type="EMBL" id="CP000767">
    <property type="protein sequence ID" value="ALF45088.1"/>
    <property type="molecule type" value="Genomic_DNA"/>
</dbReference>
<keyword evidence="6" id="KW-1185">Reference proteome</keyword>
<dbReference type="Proteomes" id="UP000006380">
    <property type="component" value="Chromosome"/>
</dbReference>
<dbReference type="RefSeq" id="WP_041743137.1">
    <property type="nucleotide sequence ID" value="NC_009715.2"/>
</dbReference>
<dbReference type="Pfam" id="PF00004">
    <property type="entry name" value="AAA"/>
    <property type="match status" value="1"/>
</dbReference>
<evidence type="ECO:0000256" key="2">
    <source>
        <dbReference type="ARBA" id="ARBA00022741"/>
    </source>
</evidence>
<evidence type="ECO:0000256" key="3">
    <source>
        <dbReference type="ARBA" id="ARBA00022840"/>
    </source>
</evidence>
<dbReference type="CDD" id="cd19481">
    <property type="entry name" value="RecA-like_protease"/>
    <property type="match status" value="1"/>
</dbReference>
<keyword evidence="3" id="KW-0067">ATP-binding</keyword>
<reference evidence="5" key="1">
    <citation type="submission" date="2016-07" db="EMBL/GenBank/DDBJ databases">
        <title>Comparative genomics of the Campylobacter concisus group.</title>
        <authorList>
            <person name="Miller W.G."/>
            <person name="Yee E."/>
            <person name="Chapman M.H."/>
            <person name="Huynh S."/>
            <person name="Bono J.L."/>
            <person name="On S.L.W."/>
            <person name="StLeger J."/>
            <person name="Foster G."/>
            <person name="Parker C.T."/>
        </authorList>
    </citation>
    <scope>NUCLEOTIDE SEQUENCE</scope>
    <source>
        <strain evidence="5">525.92</strain>
    </source>
</reference>
<evidence type="ECO:0000259" key="4">
    <source>
        <dbReference type="SMART" id="SM00382"/>
    </source>
</evidence>
<dbReference type="PANTHER" id="PTHR23073">
    <property type="entry name" value="26S PROTEASOME REGULATORY SUBUNIT"/>
    <property type="match status" value="1"/>
</dbReference>
<dbReference type="GO" id="GO:0016887">
    <property type="term" value="F:ATP hydrolysis activity"/>
    <property type="evidence" value="ECO:0007669"/>
    <property type="project" value="InterPro"/>
</dbReference>
<accession>A0A0M5MDZ3</accession>
<keyword evidence="2" id="KW-0547">Nucleotide-binding</keyword>
<organism evidence="5 6">
    <name type="scientific">Campylobacter curvus (strain 525.92)</name>
    <dbReference type="NCBI Taxonomy" id="360105"/>
    <lineage>
        <taxon>Bacteria</taxon>
        <taxon>Pseudomonadati</taxon>
        <taxon>Campylobacterota</taxon>
        <taxon>Epsilonproteobacteria</taxon>
        <taxon>Campylobacterales</taxon>
        <taxon>Campylobacteraceae</taxon>
        <taxon>Campylobacter</taxon>
    </lineage>
</organism>
<gene>
    <name evidence="5" type="ORF">CCV52592_1490</name>
</gene>
<protein>
    <submittedName>
        <fullName evidence="5">ATPase, AAA family</fullName>
    </submittedName>
</protein>
<dbReference type="SMART" id="SM00382">
    <property type="entry name" value="AAA"/>
    <property type="match status" value="1"/>
</dbReference>
<dbReference type="InterPro" id="IPR003593">
    <property type="entry name" value="AAA+_ATPase"/>
</dbReference>
<dbReference type="AlphaFoldDB" id="A0A0M5MDZ3"/>
<evidence type="ECO:0000256" key="1">
    <source>
        <dbReference type="ARBA" id="ARBA00006914"/>
    </source>
</evidence>
<dbReference type="Gene3D" id="3.40.50.300">
    <property type="entry name" value="P-loop containing nucleotide triphosphate hydrolases"/>
    <property type="match status" value="1"/>
</dbReference>
<name>A0A0M5MDZ3_CAMC5</name>